<gene>
    <name evidence="1" type="ORF">MRATA1EN22A_LOCUS13348</name>
</gene>
<proteinExistence type="predicted"/>
<sequence length="110" mass="12437">MTYWLHNDSNVRELDKEEQSCPRDPPLSTETHLGRRKTLTGNLAWCPGEAQRDGASRARPCWHLRPGRAGRQAKQLPSWAFMPVVGKFVPLLFVKLSQTCGPVIYDPPDP</sequence>
<protein>
    <submittedName>
        <fullName evidence="1">Uncharacterized protein</fullName>
    </submittedName>
</protein>
<reference evidence="1" key="1">
    <citation type="submission" date="2023-05" db="EMBL/GenBank/DDBJ databases">
        <authorList>
            <consortium name="ELIXIR-Norway"/>
        </authorList>
    </citation>
    <scope>NUCLEOTIDE SEQUENCE</scope>
</reference>
<evidence type="ECO:0000313" key="2">
    <source>
        <dbReference type="Proteomes" id="UP001162501"/>
    </source>
</evidence>
<reference evidence="1" key="2">
    <citation type="submission" date="2025-03" db="EMBL/GenBank/DDBJ databases">
        <authorList>
            <consortium name="ELIXIR-Norway"/>
            <consortium name="Elixir Norway"/>
        </authorList>
    </citation>
    <scope>NUCLEOTIDE SEQUENCE</scope>
</reference>
<dbReference type="EMBL" id="OX596107">
    <property type="protein sequence ID" value="CAN0187003.1"/>
    <property type="molecule type" value="Genomic_DNA"/>
</dbReference>
<accession>A0AC59Z2T9</accession>
<name>A0AC59Z2T9_RANTA</name>
<evidence type="ECO:0000313" key="1">
    <source>
        <dbReference type="EMBL" id="CAN0187003.1"/>
    </source>
</evidence>
<organism evidence="1 2">
    <name type="scientific">Rangifer tarandus platyrhynchus</name>
    <name type="common">Svalbard reindeer</name>
    <dbReference type="NCBI Taxonomy" id="3082113"/>
    <lineage>
        <taxon>Eukaryota</taxon>
        <taxon>Metazoa</taxon>
        <taxon>Chordata</taxon>
        <taxon>Craniata</taxon>
        <taxon>Vertebrata</taxon>
        <taxon>Euteleostomi</taxon>
        <taxon>Mammalia</taxon>
        <taxon>Eutheria</taxon>
        <taxon>Laurasiatheria</taxon>
        <taxon>Artiodactyla</taxon>
        <taxon>Ruminantia</taxon>
        <taxon>Pecora</taxon>
        <taxon>Cervidae</taxon>
        <taxon>Odocoileinae</taxon>
        <taxon>Rangifer</taxon>
    </lineage>
</organism>
<dbReference type="Proteomes" id="UP001162501">
    <property type="component" value="Chromosome 23"/>
</dbReference>